<evidence type="ECO:0000313" key="3">
    <source>
        <dbReference type="EMBL" id="KMZ67526.1"/>
    </source>
</evidence>
<evidence type="ECO:0000313" key="4">
    <source>
        <dbReference type="Proteomes" id="UP000036987"/>
    </source>
</evidence>
<dbReference type="EMBL" id="LFYR01000901">
    <property type="protein sequence ID" value="KMZ67526.1"/>
    <property type="molecule type" value="Genomic_DNA"/>
</dbReference>
<gene>
    <name evidence="3" type="ORF">ZOSMA_264G00020</name>
</gene>
<name>A0A0K9PEY6_ZOSMR</name>
<feature type="coiled-coil region" evidence="1">
    <location>
        <begin position="161"/>
        <end position="234"/>
    </location>
</feature>
<dbReference type="Proteomes" id="UP000036987">
    <property type="component" value="Unassembled WGS sequence"/>
</dbReference>
<dbReference type="AlphaFoldDB" id="A0A0K9PEY6"/>
<reference evidence="4" key="1">
    <citation type="journal article" date="2016" name="Nature">
        <title>The genome of the seagrass Zostera marina reveals angiosperm adaptation to the sea.</title>
        <authorList>
            <person name="Olsen J.L."/>
            <person name="Rouze P."/>
            <person name="Verhelst B."/>
            <person name="Lin Y.-C."/>
            <person name="Bayer T."/>
            <person name="Collen J."/>
            <person name="Dattolo E."/>
            <person name="De Paoli E."/>
            <person name="Dittami S."/>
            <person name="Maumus F."/>
            <person name="Michel G."/>
            <person name="Kersting A."/>
            <person name="Lauritano C."/>
            <person name="Lohaus R."/>
            <person name="Toepel M."/>
            <person name="Tonon T."/>
            <person name="Vanneste K."/>
            <person name="Amirebrahimi M."/>
            <person name="Brakel J."/>
            <person name="Bostroem C."/>
            <person name="Chovatia M."/>
            <person name="Grimwood J."/>
            <person name="Jenkins J.W."/>
            <person name="Jueterbock A."/>
            <person name="Mraz A."/>
            <person name="Stam W.T."/>
            <person name="Tice H."/>
            <person name="Bornberg-Bauer E."/>
            <person name="Green P.J."/>
            <person name="Pearson G.A."/>
            <person name="Procaccini G."/>
            <person name="Duarte C.M."/>
            <person name="Schmutz J."/>
            <person name="Reusch T.B.H."/>
            <person name="Van de Peer Y."/>
        </authorList>
    </citation>
    <scope>NUCLEOTIDE SEQUENCE [LARGE SCALE GENOMIC DNA]</scope>
    <source>
        <strain evidence="4">cv. Finnish</strain>
    </source>
</reference>
<feature type="coiled-coil region" evidence="1">
    <location>
        <begin position="288"/>
        <end position="392"/>
    </location>
</feature>
<comment type="caution">
    <text evidence="3">The sequence shown here is derived from an EMBL/GenBank/DDBJ whole genome shotgun (WGS) entry which is preliminary data.</text>
</comment>
<accession>A0A0K9PEY6</accession>
<evidence type="ECO:0000256" key="1">
    <source>
        <dbReference type="SAM" id="Coils"/>
    </source>
</evidence>
<protein>
    <submittedName>
        <fullName evidence="3">Uncharacterized protein</fullName>
    </submittedName>
</protein>
<feature type="region of interest" description="Disordered" evidence="2">
    <location>
        <begin position="15"/>
        <end position="42"/>
    </location>
</feature>
<sequence>MNLMNKFSFAIRGNGPTEMQEEEEYMEGMKENPSKINPASNEEAEIRELITAKAEHDEVSKENASLMKTVEELRSKIESEEALVCLKMELKSVKEKHNSLEKVLDELQMEIKCKEEKLNETNLMCKLYQDQPPIDGDNIEAAKAPQEFTRMKWSDDDAVLVALLEEELEESKDRIRNLQEMFDSMKAHKKQVSKKLSDITHNLNKIKQRDGEKLIELQKAYDRVNEEKDSSSQEIHTNRKIIDDQRHQLSMSVINLQEQKDVVFKKEMAKQNSIKTFKSEVDYKKGVLDDMRNCAKGLRENIDKSEGQAKRMIDDFGDDKHQVKVLQKKILELEQKLQISDANDKNKEIEEQKRVNLVNSQSTKLGELEYEAEQLKEKISEHMHELQLINTKHAEEASEI</sequence>
<organism evidence="3 4">
    <name type="scientific">Zostera marina</name>
    <name type="common">Eelgrass</name>
    <dbReference type="NCBI Taxonomy" id="29655"/>
    <lineage>
        <taxon>Eukaryota</taxon>
        <taxon>Viridiplantae</taxon>
        <taxon>Streptophyta</taxon>
        <taxon>Embryophyta</taxon>
        <taxon>Tracheophyta</taxon>
        <taxon>Spermatophyta</taxon>
        <taxon>Magnoliopsida</taxon>
        <taxon>Liliopsida</taxon>
        <taxon>Zosteraceae</taxon>
        <taxon>Zostera</taxon>
    </lineage>
</organism>
<evidence type="ECO:0000256" key="2">
    <source>
        <dbReference type="SAM" id="MobiDB-lite"/>
    </source>
</evidence>
<proteinExistence type="predicted"/>
<feature type="coiled-coil region" evidence="1">
    <location>
        <begin position="56"/>
        <end position="124"/>
    </location>
</feature>
<keyword evidence="4" id="KW-1185">Reference proteome</keyword>
<keyword evidence="1" id="KW-0175">Coiled coil</keyword>